<dbReference type="Pfam" id="PF01197">
    <property type="entry name" value="Ribosomal_L31"/>
    <property type="match status" value="1"/>
</dbReference>
<dbReference type="PANTHER" id="PTHR33280:SF6">
    <property type="entry name" value="LARGE RIBOSOMAL SUBUNIT PROTEIN BL31A"/>
    <property type="match status" value="1"/>
</dbReference>
<evidence type="ECO:0000313" key="9">
    <source>
        <dbReference type="EMBL" id="MDQ0289764.1"/>
    </source>
</evidence>
<feature type="binding site" evidence="8">
    <location>
        <position position="18"/>
    </location>
    <ligand>
        <name>Zn(2+)</name>
        <dbReference type="ChEBI" id="CHEBI:29105"/>
    </ligand>
</feature>
<dbReference type="GO" id="GO:0046872">
    <property type="term" value="F:metal ion binding"/>
    <property type="evidence" value="ECO:0007669"/>
    <property type="project" value="UniProtKB-KW"/>
</dbReference>
<comment type="subunit">
    <text evidence="2 8">Part of the 50S ribosomal subunit.</text>
</comment>
<dbReference type="EMBL" id="JAUSVL010000001">
    <property type="protein sequence ID" value="MDQ0289764.1"/>
    <property type="molecule type" value="Genomic_DNA"/>
</dbReference>
<dbReference type="PANTHER" id="PTHR33280">
    <property type="entry name" value="50S RIBOSOMAL PROTEIN L31, CHLOROPLASTIC"/>
    <property type="match status" value="1"/>
</dbReference>
<dbReference type="InterPro" id="IPR034704">
    <property type="entry name" value="Ribosomal_bL28/bL31-like_sf"/>
</dbReference>
<evidence type="ECO:0000256" key="3">
    <source>
        <dbReference type="ARBA" id="ARBA00022730"/>
    </source>
</evidence>
<proteinExistence type="inferred from homology"/>
<dbReference type="GO" id="GO:1990904">
    <property type="term" value="C:ribonucleoprotein complex"/>
    <property type="evidence" value="ECO:0007669"/>
    <property type="project" value="UniProtKB-KW"/>
</dbReference>
<evidence type="ECO:0000256" key="6">
    <source>
        <dbReference type="ARBA" id="ARBA00023274"/>
    </source>
</evidence>
<evidence type="ECO:0000256" key="7">
    <source>
        <dbReference type="ARBA" id="ARBA00035687"/>
    </source>
</evidence>
<evidence type="ECO:0000256" key="5">
    <source>
        <dbReference type="ARBA" id="ARBA00022980"/>
    </source>
</evidence>
<keyword evidence="4 8" id="KW-0694">RNA-binding</keyword>
<gene>
    <name evidence="8" type="primary">rpmE</name>
    <name evidence="9" type="ORF">J3R75_001871</name>
</gene>
<comment type="function">
    <text evidence="8">Binds the 23S rRNA.</text>
</comment>
<protein>
    <recommendedName>
        <fullName evidence="7 8">Large ribosomal subunit protein bL31</fullName>
    </recommendedName>
</protein>
<keyword evidence="10" id="KW-1185">Reference proteome</keyword>
<keyword evidence="8" id="KW-0862">Zinc</keyword>
<comment type="caution">
    <text evidence="9">The sequence shown here is derived from an EMBL/GenBank/DDBJ whole genome shotgun (WGS) entry which is preliminary data.</text>
</comment>
<dbReference type="GO" id="GO:0005840">
    <property type="term" value="C:ribosome"/>
    <property type="evidence" value="ECO:0007669"/>
    <property type="project" value="UniProtKB-KW"/>
</dbReference>
<dbReference type="InterPro" id="IPR027491">
    <property type="entry name" value="Ribosomal_bL31_A"/>
</dbReference>
<dbReference type="AlphaFoldDB" id="A0AAE4AMY4"/>
<dbReference type="NCBIfam" id="NF000612">
    <property type="entry name" value="PRK00019.1"/>
    <property type="match status" value="1"/>
</dbReference>
<evidence type="ECO:0000256" key="1">
    <source>
        <dbReference type="ARBA" id="ARBA00009296"/>
    </source>
</evidence>
<dbReference type="GO" id="GO:0003735">
    <property type="term" value="F:structural constituent of ribosome"/>
    <property type="evidence" value="ECO:0007669"/>
    <property type="project" value="InterPro"/>
</dbReference>
<keyword evidence="3 8" id="KW-0699">rRNA-binding</keyword>
<name>A0AAE4AMY4_9BACT</name>
<keyword evidence="6 8" id="KW-0687">Ribonucleoprotein</keyword>
<dbReference type="InterPro" id="IPR042105">
    <property type="entry name" value="Ribosomal_bL31_sf"/>
</dbReference>
<dbReference type="InterPro" id="IPR002150">
    <property type="entry name" value="Ribosomal_bL31"/>
</dbReference>
<comment type="similarity">
    <text evidence="1 8">Belongs to the bacterial ribosomal protein bL31 family. Type A subfamily.</text>
</comment>
<evidence type="ECO:0000256" key="2">
    <source>
        <dbReference type="ARBA" id="ARBA00011838"/>
    </source>
</evidence>
<dbReference type="GO" id="GO:0006412">
    <property type="term" value="P:translation"/>
    <property type="evidence" value="ECO:0007669"/>
    <property type="project" value="UniProtKB-UniRule"/>
</dbReference>
<reference evidence="9" key="1">
    <citation type="submission" date="2023-07" db="EMBL/GenBank/DDBJ databases">
        <title>Genomic Encyclopedia of Type Strains, Phase IV (KMG-IV): sequencing the most valuable type-strain genomes for metagenomic binning, comparative biology and taxonomic classification.</title>
        <authorList>
            <person name="Goeker M."/>
        </authorList>
    </citation>
    <scope>NUCLEOTIDE SEQUENCE</scope>
    <source>
        <strain evidence="9">DSM 24202</strain>
    </source>
</reference>
<evidence type="ECO:0000256" key="4">
    <source>
        <dbReference type="ARBA" id="ARBA00022884"/>
    </source>
</evidence>
<sequence>MKEAIHPKYQKCVVSCACGNQMEVFSLAQKTSVGICSKCHPFFTGKQKLVDTEGRVDAFRRRYAKG</sequence>
<accession>A0AAE4AMY4</accession>
<dbReference type="Gene3D" id="4.10.830.30">
    <property type="entry name" value="Ribosomal protein L31"/>
    <property type="match status" value="1"/>
</dbReference>
<keyword evidence="5 8" id="KW-0689">Ribosomal protein</keyword>
<dbReference type="NCBIfam" id="TIGR00105">
    <property type="entry name" value="L31"/>
    <property type="match status" value="1"/>
</dbReference>
<evidence type="ECO:0000313" key="10">
    <source>
        <dbReference type="Proteomes" id="UP001238163"/>
    </source>
</evidence>
<dbReference type="RefSeq" id="WP_307261219.1">
    <property type="nucleotide sequence ID" value="NZ_JAUSVL010000001.1"/>
</dbReference>
<organism evidence="9 10">
    <name type="scientific">Oligosphaera ethanolica</name>
    <dbReference type="NCBI Taxonomy" id="760260"/>
    <lineage>
        <taxon>Bacteria</taxon>
        <taxon>Pseudomonadati</taxon>
        <taxon>Lentisphaerota</taxon>
        <taxon>Oligosphaeria</taxon>
        <taxon>Oligosphaerales</taxon>
        <taxon>Oligosphaeraceae</taxon>
        <taxon>Oligosphaera</taxon>
    </lineage>
</organism>
<feature type="binding site" evidence="8">
    <location>
        <position position="36"/>
    </location>
    <ligand>
        <name>Zn(2+)</name>
        <dbReference type="ChEBI" id="CHEBI:29105"/>
    </ligand>
</feature>
<comment type="cofactor">
    <cofactor evidence="8">
        <name>Zn(2+)</name>
        <dbReference type="ChEBI" id="CHEBI:29105"/>
    </cofactor>
    <text evidence="8">Binds 1 zinc ion per subunit.</text>
</comment>
<feature type="binding site" evidence="8">
    <location>
        <position position="39"/>
    </location>
    <ligand>
        <name>Zn(2+)</name>
        <dbReference type="ChEBI" id="CHEBI:29105"/>
    </ligand>
</feature>
<feature type="binding site" evidence="8">
    <location>
        <position position="16"/>
    </location>
    <ligand>
        <name>Zn(2+)</name>
        <dbReference type="ChEBI" id="CHEBI:29105"/>
    </ligand>
</feature>
<dbReference type="GO" id="GO:0019843">
    <property type="term" value="F:rRNA binding"/>
    <property type="evidence" value="ECO:0007669"/>
    <property type="project" value="UniProtKB-KW"/>
</dbReference>
<dbReference type="SUPFAM" id="SSF143800">
    <property type="entry name" value="L28p-like"/>
    <property type="match status" value="1"/>
</dbReference>
<dbReference type="HAMAP" id="MF_00501">
    <property type="entry name" value="Ribosomal_bL31_1"/>
    <property type="match status" value="1"/>
</dbReference>
<evidence type="ECO:0000256" key="8">
    <source>
        <dbReference type="HAMAP-Rule" id="MF_00501"/>
    </source>
</evidence>
<dbReference type="PRINTS" id="PR01249">
    <property type="entry name" value="RIBOSOMALL31"/>
</dbReference>
<dbReference type="Proteomes" id="UP001238163">
    <property type="component" value="Unassembled WGS sequence"/>
</dbReference>
<keyword evidence="8" id="KW-0479">Metal-binding</keyword>